<evidence type="ECO:0000259" key="1">
    <source>
        <dbReference type="Pfam" id="PF01636"/>
    </source>
</evidence>
<dbReference type="InterPro" id="IPR051678">
    <property type="entry name" value="AGP_Transferase"/>
</dbReference>
<protein>
    <recommendedName>
        <fullName evidence="1">Aminoglycoside phosphotransferase domain-containing protein</fullName>
    </recommendedName>
</protein>
<dbReference type="InterPro" id="IPR002575">
    <property type="entry name" value="Aminoglycoside_PTrfase"/>
</dbReference>
<dbReference type="SUPFAM" id="SSF56112">
    <property type="entry name" value="Protein kinase-like (PK-like)"/>
    <property type="match status" value="1"/>
</dbReference>
<evidence type="ECO:0000313" key="3">
    <source>
        <dbReference type="Proteomes" id="UP000234585"/>
    </source>
</evidence>
<proteinExistence type="predicted"/>
<dbReference type="PANTHER" id="PTHR21310">
    <property type="entry name" value="AMINOGLYCOSIDE PHOSPHOTRANSFERASE-RELATED-RELATED"/>
    <property type="match status" value="1"/>
</dbReference>
<dbReference type="Pfam" id="PF01636">
    <property type="entry name" value="APH"/>
    <property type="match status" value="1"/>
</dbReference>
<sequence>MNYYHLADKKQEQKTTAWSKLWSSRNPEILSMQLAKQHQPGKTVSAYRVRYYEGPDFIVRFAALGRAILRREKVEVATMRYLRKNTSIPVPEVFGHGICWAGPYIVMSFLGGVPLSMLLKDPSSKGRSVLNPQTGDRSLTRAYREMAVIIVELSGHEFDSIGALEGNEKGFFITSLPEEDCRKKFTARCLFLDITRILCAEHLQEPFQLYCDDFRPSNVLLNLDPFRISGVINWEFTYAAPAEFTWVAPWWLLLQSPKDWEGDLDLFLSRYVPRLRLFLEVLSDHESKLIERQLLSESQRLSPPMEDSIGSGLLWVCLAARYSSMFDEIYWTFIDRRYYGPFNSLDDNIQLLNPEQKQ</sequence>
<dbReference type="PANTHER" id="PTHR21310:SF37">
    <property type="entry name" value="AMINOGLYCOSIDE PHOSPHOTRANSFERASE DOMAIN-CONTAINING PROTEIN"/>
    <property type="match status" value="1"/>
</dbReference>
<dbReference type="RefSeq" id="XP_024675389.1">
    <property type="nucleotide sequence ID" value="XM_024814806.1"/>
</dbReference>
<dbReference type="OrthoDB" id="5412996at2759"/>
<accession>A0A2I2FL61</accession>
<gene>
    <name evidence="2" type="ORF">BDW47DRAFT_115520</name>
</gene>
<organism evidence="2 3">
    <name type="scientific">Aspergillus candidus</name>
    <dbReference type="NCBI Taxonomy" id="41067"/>
    <lineage>
        <taxon>Eukaryota</taxon>
        <taxon>Fungi</taxon>
        <taxon>Dikarya</taxon>
        <taxon>Ascomycota</taxon>
        <taxon>Pezizomycotina</taxon>
        <taxon>Eurotiomycetes</taxon>
        <taxon>Eurotiomycetidae</taxon>
        <taxon>Eurotiales</taxon>
        <taxon>Aspergillaceae</taxon>
        <taxon>Aspergillus</taxon>
        <taxon>Aspergillus subgen. Circumdati</taxon>
    </lineage>
</organism>
<dbReference type="EMBL" id="KZ559121">
    <property type="protein sequence ID" value="PLB41377.1"/>
    <property type="molecule type" value="Genomic_DNA"/>
</dbReference>
<dbReference type="AlphaFoldDB" id="A0A2I2FL61"/>
<name>A0A2I2FL61_ASPCN</name>
<dbReference type="Proteomes" id="UP000234585">
    <property type="component" value="Unassembled WGS sequence"/>
</dbReference>
<dbReference type="InterPro" id="IPR011009">
    <property type="entry name" value="Kinase-like_dom_sf"/>
</dbReference>
<keyword evidence="3" id="KW-1185">Reference proteome</keyword>
<feature type="domain" description="Aminoglycoside phosphotransferase" evidence="1">
    <location>
        <begin position="40"/>
        <end position="241"/>
    </location>
</feature>
<evidence type="ECO:0000313" key="2">
    <source>
        <dbReference type="EMBL" id="PLB41377.1"/>
    </source>
</evidence>
<reference evidence="2 3" key="1">
    <citation type="submission" date="2017-12" db="EMBL/GenBank/DDBJ databases">
        <authorList>
            <consortium name="DOE Joint Genome Institute"/>
            <person name="Haridas S."/>
            <person name="Kjaerbolling I."/>
            <person name="Vesth T.C."/>
            <person name="Frisvad J.C."/>
            <person name="Nybo J.L."/>
            <person name="Theobald S."/>
            <person name="Kuo A."/>
            <person name="Bowyer P."/>
            <person name="Matsuda Y."/>
            <person name="Mondo S."/>
            <person name="Lyhne E.K."/>
            <person name="Kogle M.E."/>
            <person name="Clum A."/>
            <person name="Lipzen A."/>
            <person name="Salamov A."/>
            <person name="Ngan C.Y."/>
            <person name="Daum C."/>
            <person name="Chiniquy J."/>
            <person name="Barry K."/>
            <person name="LaButti K."/>
            <person name="Simmons B.A."/>
            <person name="Magnuson J.K."/>
            <person name="Mortensen U.H."/>
            <person name="Larsen T.O."/>
            <person name="Grigoriev I.V."/>
            <person name="Baker S.E."/>
            <person name="Andersen M.R."/>
            <person name="Nordberg H.P."/>
            <person name="Cantor M.N."/>
            <person name="Hua S.X."/>
        </authorList>
    </citation>
    <scope>NUCLEOTIDE SEQUENCE [LARGE SCALE GENOMIC DNA]</scope>
    <source>
        <strain evidence="2 3">CBS 102.13</strain>
    </source>
</reference>
<dbReference type="GeneID" id="36521966"/>